<evidence type="ECO:0000313" key="2">
    <source>
        <dbReference type="Proteomes" id="UP000054988"/>
    </source>
</evidence>
<sequence>MSTPLRVPLVVFQHDLKGHTTRTEHWCLVALFSRERATVFELIGNSDTYGYVCSDSNNFHSSYPSLRGGVKVGSVPENRVEWLKKVLGTVGIHKYDVRRFDCQFWVLAALNMLGSTKLRGVKGNEIVLDGLNEAAIRFELFEERERWERGDDTFQEREYSS</sequence>
<protein>
    <submittedName>
        <fullName evidence="1">Uncharacterized protein</fullName>
    </submittedName>
</protein>
<dbReference type="AlphaFoldDB" id="A0A0W0GCV2"/>
<organism evidence="1 2">
    <name type="scientific">Moniliophthora roreri</name>
    <name type="common">Frosty pod rot fungus</name>
    <name type="synonym">Monilia roreri</name>
    <dbReference type="NCBI Taxonomy" id="221103"/>
    <lineage>
        <taxon>Eukaryota</taxon>
        <taxon>Fungi</taxon>
        <taxon>Dikarya</taxon>
        <taxon>Basidiomycota</taxon>
        <taxon>Agaricomycotina</taxon>
        <taxon>Agaricomycetes</taxon>
        <taxon>Agaricomycetidae</taxon>
        <taxon>Agaricales</taxon>
        <taxon>Marasmiineae</taxon>
        <taxon>Marasmiaceae</taxon>
        <taxon>Moniliophthora</taxon>
    </lineage>
</organism>
<dbReference type="EMBL" id="LATX01000377">
    <property type="protein sequence ID" value="KTB46389.1"/>
    <property type="molecule type" value="Genomic_DNA"/>
</dbReference>
<proteinExistence type="predicted"/>
<accession>A0A0W0GCV2</accession>
<gene>
    <name evidence="1" type="ORF">WG66_1032</name>
</gene>
<name>A0A0W0GCV2_MONRR</name>
<evidence type="ECO:0000313" key="1">
    <source>
        <dbReference type="EMBL" id="KTB46389.1"/>
    </source>
</evidence>
<reference evidence="1 2" key="1">
    <citation type="submission" date="2015-12" db="EMBL/GenBank/DDBJ databases">
        <title>Draft genome sequence of Moniliophthora roreri, the causal agent of frosty pod rot of cacao.</title>
        <authorList>
            <person name="Aime M.C."/>
            <person name="Diaz-Valderrama J.R."/>
            <person name="Kijpornyongpan T."/>
            <person name="Phillips-Mora W."/>
        </authorList>
    </citation>
    <scope>NUCLEOTIDE SEQUENCE [LARGE SCALE GENOMIC DNA]</scope>
    <source>
        <strain evidence="1 2">MCA 2952</strain>
    </source>
</reference>
<dbReference type="Proteomes" id="UP000054988">
    <property type="component" value="Unassembled WGS sequence"/>
</dbReference>
<comment type="caution">
    <text evidence="1">The sequence shown here is derived from an EMBL/GenBank/DDBJ whole genome shotgun (WGS) entry which is preliminary data.</text>
</comment>